<protein>
    <submittedName>
        <fullName evidence="2">Uncharacterized protein</fullName>
    </submittedName>
</protein>
<sequence length="430" mass="45204">MIPSRSVFETWRPDALGPAVDVAKSSSETVDQAGWEVVWEISGLNNNENWDGLAYRAAGDMAGRVRGRTSTFGNLGMNVEVGVHKFGATLAAEHRAISDLVRIIESGDLYVTDDWTVLVREKVMSPAMAKLLVLAATGFQDQLNPHLMNLGHADYDLGNFIRSQTMSVTPGLSELWSDRNAPKDATTDPYSDETRGEDPTRGRENQQKKLAEHMMGTVVDKDTTSTDGKTVTTLRMLDGSRQVYTDAHRGGVRDTFDLFDEKGNLVSTKVNNPDGSIVTRLTREGKSPIVVRETKDGKAVADVDGVQVQVPGTKDVAQALASGGMAALEPHVADGLPYLSTAQAEKLAIGTKAAGPALTILGTALAVADAKSGYDKCVATTVGGVSLAGDVAVMLAAPEGAGALTTFGITAGSGLALGMAGSLIGQAVCK</sequence>
<proteinExistence type="predicted"/>
<dbReference type="RefSeq" id="WP_190265533.1">
    <property type="nucleotide sequence ID" value="NZ_BAABAD010000003.1"/>
</dbReference>
<evidence type="ECO:0000313" key="2">
    <source>
        <dbReference type="EMBL" id="MBD1318312.1"/>
    </source>
</evidence>
<dbReference type="EMBL" id="JACWMS010000001">
    <property type="protein sequence ID" value="MBD1318312.1"/>
    <property type="molecule type" value="Genomic_DNA"/>
</dbReference>
<comment type="caution">
    <text evidence="2">The sequence shown here is derived from an EMBL/GenBank/DDBJ whole genome shotgun (WGS) entry which is preliminary data.</text>
</comment>
<accession>A0ABR7W8Z5</accession>
<evidence type="ECO:0000256" key="1">
    <source>
        <dbReference type="SAM" id="MobiDB-lite"/>
    </source>
</evidence>
<gene>
    <name evidence="2" type="ORF">IDF66_01845</name>
</gene>
<feature type="compositionally biased region" description="Basic and acidic residues" evidence="1">
    <location>
        <begin position="176"/>
        <end position="207"/>
    </location>
</feature>
<evidence type="ECO:0000313" key="3">
    <source>
        <dbReference type="Proteomes" id="UP000602395"/>
    </source>
</evidence>
<reference evidence="2 3" key="1">
    <citation type="submission" date="2020-09" db="EMBL/GenBank/DDBJ databases">
        <title>Novel species in genus Gordonia.</title>
        <authorList>
            <person name="Zhang G."/>
        </authorList>
    </citation>
    <scope>NUCLEOTIDE SEQUENCE [LARGE SCALE GENOMIC DNA]</scope>
    <source>
        <strain evidence="2 3">ON-33</strain>
    </source>
</reference>
<feature type="region of interest" description="Disordered" evidence="1">
    <location>
        <begin position="173"/>
        <end position="207"/>
    </location>
</feature>
<name>A0ABR7W8Z5_9ACTN</name>
<dbReference type="Proteomes" id="UP000602395">
    <property type="component" value="Unassembled WGS sequence"/>
</dbReference>
<keyword evidence="3" id="KW-1185">Reference proteome</keyword>
<organism evidence="2 3">
    <name type="scientific">Gordonia hankookensis</name>
    <dbReference type="NCBI Taxonomy" id="589403"/>
    <lineage>
        <taxon>Bacteria</taxon>
        <taxon>Bacillati</taxon>
        <taxon>Actinomycetota</taxon>
        <taxon>Actinomycetes</taxon>
        <taxon>Mycobacteriales</taxon>
        <taxon>Gordoniaceae</taxon>
        <taxon>Gordonia</taxon>
    </lineage>
</organism>